<name>A0AAV7TMF6_PLEWA</name>
<evidence type="ECO:0000256" key="1">
    <source>
        <dbReference type="SAM" id="MobiDB-lite"/>
    </source>
</evidence>
<feature type="compositionally biased region" description="Polar residues" evidence="1">
    <location>
        <begin position="62"/>
        <end position="79"/>
    </location>
</feature>
<dbReference type="AlphaFoldDB" id="A0AAV7TMF6"/>
<protein>
    <submittedName>
        <fullName evidence="2">Uncharacterized protein</fullName>
    </submittedName>
</protein>
<comment type="caution">
    <text evidence="2">The sequence shown here is derived from an EMBL/GenBank/DDBJ whole genome shotgun (WGS) entry which is preliminary data.</text>
</comment>
<evidence type="ECO:0000313" key="2">
    <source>
        <dbReference type="EMBL" id="KAJ1176882.1"/>
    </source>
</evidence>
<reference evidence="2" key="1">
    <citation type="journal article" date="2022" name="bioRxiv">
        <title>Sequencing and chromosome-scale assembly of the giantPleurodeles waltlgenome.</title>
        <authorList>
            <person name="Brown T."/>
            <person name="Elewa A."/>
            <person name="Iarovenko S."/>
            <person name="Subramanian E."/>
            <person name="Araus A.J."/>
            <person name="Petzold A."/>
            <person name="Susuki M."/>
            <person name="Suzuki K.-i.T."/>
            <person name="Hayashi T."/>
            <person name="Toyoda A."/>
            <person name="Oliveira C."/>
            <person name="Osipova E."/>
            <person name="Leigh N.D."/>
            <person name="Simon A."/>
            <person name="Yun M.H."/>
        </authorList>
    </citation>
    <scope>NUCLEOTIDE SEQUENCE</scope>
    <source>
        <strain evidence="2">20211129_DDA</strain>
        <tissue evidence="2">Liver</tissue>
    </source>
</reference>
<dbReference type="Proteomes" id="UP001066276">
    <property type="component" value="Chromosome 3_2"/>
</dbReference>
<feature type="region of interest" description="Disordered" evidence="1">
    <location>
        <begin position="51"/>
        <end position="137"/>
    </location>
</feature>
<gene>
    <name evidence="2" type="ORF">NDU88_002149</name>
</gene>
<accession>A0AAV7TMF6</accession>
<dbReference type="EMBL" id="JANPWB010000006">
    <property type="protein sequence ID" value="KAJ1176882.1"/>
    <property type="molecule type" value="Genomic_DNA"/>
</dbReference>
<keyword evidence="3" id="KW-1185">Reference proteome</keyword>
<evidence type="ECO:0000313" key="3">
    <source>
        <dbReference type="Proteomes" id="UP001066276"/>
    </source>
</evidence>
<sequence length="137" mass="14011">MWVLRGTVAAGRLHAAQAVPAASSVPATSFCGLVLKRSAAALLSQVASHLRTRPVPRPRSGTRPTQSQGRLFFPASSSVLLGRHVPGEPTSGAPLGPQSNSAATGAGDPLPARKGPRASQAPIRVAGEQRAPPFTPN</sequence>
<organism evidence="2 3">
    <name type="scientific">Pleurodeles waltl</name>
    <name type="common">Iberian ribbed newt</name>
    <dbReference type="NCBI Taxonomy" id="8319"/>
    <lineage>
        <taxon>Eukaryota</taxon>
        <taxon>Metazoa</taxon>
        <taxon>Chordata</taxon>
        <taxon>Craniata</taxon>
        <taxon>Vertebrata</taxon>
        <taxon>Euteleostomi</taxon>
        <taxon>Amphibia</taxon>
        <taxon>Batrachia</taxon>
        <taxon>Caudata</taxon>
        <taxon>Salamandroidea</taxon>
        <taxon>Salamandridae</taxon>
        <taxon>Pleurodelinae</taxon>
        <taxon>Pleurodeles</taxon>
    </lineage>
</organism>
<proteinExistence type="predicted"/>